<sequence length="81" mass="9348">MYPHLQTSANNKPTQDSITAFEDFIRRYAINKTFATKLRGLRGYEIAFICDDSGSMKNPMDIALVEIKRQQLAVSFYRINL</sequence>
<comment type="caution">
    <text evidence="2">The sequence shown here is derived from an EMBL/GenBank/DDBJ whole genome shotgun (WGS) entry which is preliminary data.</text>
</comment>
<proteinExistence type="predicted"/>
<evidence type="ECO:0000313" key="2">
    <source>
        <dbReference type="EMBL" id="CAF4522437.1"/>
    </source>
</evidence>
<reference evidence="2" key="1">
    <citation type="submission" date="2021-02" db="EMBL/GenBank/DDBJ databases">
        <authorList>
            <person name="Nowell W R."/>
        </authorList>
    </citation>
    <scope>NUCLEOTIDE SEQUENCE</scope>
</reference>
<evidence type="ECO:0000313" key="1">
    <source>
        <dbReference type="EMBL" id="CAF4484446.1"/>
    </source>
</evidence>
<evidence type="ECO:0000313" key="3">
    <source>
        <dbReference type="Proteomes" id="UP000681967"/>
    </source>
</evidence>
<protein>
    <submittedName>
        <fullName evidence="2">Uncharacterized protein</fullName>
    </submittedName>
</protein>
<dbReference type="Proteomes" id="UP000681720">
    <property type="component" value="Unassembled WGS sequence"/>
</dbReference>
<accession>A0A8S2XW35</accession>
<organism evidence="2 3">
    <name type="scientific">Rotaria magnacalcarata</name>
    <dbReference type="NCBI Taxonomy" id="392030"/>
    <lineage>
        <taxon>Eukaryota</taxon>
        <taxon>Metazoa</taxon>
        <taxon>Spiralia</taxon>
        <taxon>Gnathifera</taxon>
        <taxon>Rotifera</taxon>
        <taxon>Eurotatoria</taxon>
        <taxon>Bdelloidea</taxon>
        <taxon>Philodinida</taxon>
        <taxon>Philodinidae</taxon>
        <taxon>Rotaria</taxon>
    </lineage>
</organism>
<name>A0A8S2XW35_9BILA</name>
<gene>
    <name evidence="2" type="ORF">BYL167_LOCUS36968</name>
    <name evidence="1" type="ORF">GIL414_LOCUS33966</name>
</gene>
<dbReference type="EMBL" id="CAJOBJ010077034">
    <property type="protein sequence ID" value="CAF4484446.1"/>
    <property type="molecule type" value="Genomic_DNA"/>
</dbReference>
<dbReference type="EMBL" id="CAJOBH010082204">
    <property type="protein sequence ID" value="CAF4522437.1"/>
    <property type="molecule type" value="Genomic_DNA"/>
</dbReference>
<dbReference type="AlphaFoldDB" id="A0A8S2XW35"/>
<dbReference type="Proteomes" id="UP000681967">
    <property type="component" value="Unassembled WGS sequence"/>
</dbReference>